<comment type="caution">
    <text evidence="4">The sequence shown here is derived from an EMBL/GenBank/DDBJ whole genome shotgun (WGS) entry which is preliminary data.</text>
</comment>
<dbReference type="InterPro" id="IPR013321">
    <property type="entry name" value="Arc_rbn_hlx_hlx"/>
</dbReference>
<dbReference type="InterPro" id="IPR014795">
    <property type="entry name" value="TacA_1-like"/>
</dbReference>
<reference evidence="4 5" key="1">
    <citation type="submission" date="2019-11" db="EMBL/GenBank/DDBJ databases">
        <title>Novel species isolated from a subtropical stream in China.</title>
        <authorList>
            <person name="Lu H."/>
        </authorList>
    </citation>
    <scope>NUCLEOTIDE SEQUENCE [LARGE SCALE GENOMIC DNA]</scope>
    <source>
        <strain evidence="4 5">FT26W</strain>
    </source>
</reference>
<dbReference type="EMBL" id="WKJL01000001">
    <property type="protein sequence ID" value="MRW83053.1"/>
    <property type="molecule type" value="Genomic_DNA"/>
</dbReference>
<comment type="similarity">
    <text evidence="2">Belongs to the TacA antitoxin family.</text>
</comment>
<sequence>MATMTKTGRISVKVPPAATETLSKAAALSGTTLDGFLMRAALKEARRIIEDESSRHPDDPALLQNFSISRMGPRRR</sequence>
<evidence type="ECO:0000256" key="2">
    <source>
        <dbReference type="ARBA" id="ARBA00049988"/>
    </source>
</evidence>
<dbReference type="Proteomes" id="UP000439986">
    <property type="component" value="Unassembled WGS sequence"/>
</dbReference>
<dbReference type="AlphaFoldDB" id="A0A844CRY4"/>
<accession>A0A844CRY4</accession>
<feature type="region of interest" description="Disordered" evidence="3">
    <location>
        <begin position="50"/>
        <end position="76"/>
    </location>
</feature>
<dbReference type="RefSeq" id="WP_154356076.1">
    <property type="nucleotide sequence ID" value="NZ_WKJL01000001.1"/>
</dbReference>
<dbReference type="InterPro" id="IPR010985">
    <property type="entry name" value="Ribbon_hlx_hlx"/>
</dbReference>
<dbReference type="SUPFAM" id="SSF47598">
    <property type="entry name" value="Ribbon-helix-helix"/>
    <property type="match status" value="1"/>
</dbReference>
<dbReference type="GO" id="GO:0006355">
    <property type="term" value="P:regulation of DNA-templated transcription"/>
    <property type="evidence" value="ECO:0007669"/>
    <property type="project" value="InterPro"/>
</dbReference>
<evidence type="ECO:0000256" key="3">
    <source>
        <dbReference type="SAM" id="MobiDB-lite"/>
    </source>
</evidence>
<evidence type="ECO:0000256" key="1">
    <source>
        <dbReference type="ARBA" id="ARBA00022649"/>
    </source>
</evidence>
<name>A0A844CRY4_9BURK</name>
<evidence type="ECO:0000313" key="4">
    <source>
        <dbReference type="EMBL" id="MRW83053.1"/>
    </source>
</evidence>
<feature type="compositionally biased region" description="Basic and acidic residues" evidence="3">
    <location>
        <begin position="50"/>
        <end position="59"/>
    </location>
</feature>
<gene>
    <name evidence="4" type="ORF">GJ698_02980</name>
</gene>
<evidence type="ECO:0000313" key="5">
    <source>
        <dbReference type="Proteomes" id="UP000439986"/>
    </source>
</evidence>
<organism evidence="4 5">
    <name type="scientific">Duganella aquatilis</name>
    <dbReference type="NCBI Taxonomy" id="2666082"/>
    <lineage>
        <taxon>Bacteria</taxon>
        <taxon>Pseudomonadati</taxon>
        <taxon>Pseudomonadota</taxon>
        <taxon>Betaproteobacteria</taxon>
        <taxon>Burkholderiales</taxon>
        <taxon>Oxalobacteraceae</taxon>
        <taxon>Telluria group</taxon>
        <taxon>Duganella</taxon>
    </lineage>
</organism>
<keyword evidence="1" id="KW-1277">Toxin-antitoxin system</keyword>
<dbReference type="Gene3D" id="1.10.1220.10">
    <property type="entry name" value="Met repressor-like"/>
    <property type="match status" value="1"/>
</dbReference>
<dbReference type="Pfam" id="PF08681">
    <property type="entry name" value="TacA1"/>
    <property type="match status" value="1"/>
</dbReference>
<proteinExistence type="inferred from homology"/>
<protein>
    <submittedName>
        <fullName evidence="4">DUF1778 domain-containing protein</fullName>
    </submittedName>
</protein>
<keyword evidence="5" id="KW-1185">Reference proteome</keyword>